<organism evidence="1 2">
    <name type="scientific">Popillia japonica</name>
    <name type="common">Japanese beetle</name>
    <dbReference type="NCBI Taxonomy" id="7064"/>
    <lineage>
        <taxon>Eukaryota</taxon>
        <taxon>Metazoa</taxon>
        <taxon>Ecdysozoa</taxon>
        <taxon>Arthropoda</taxon>
        <taxon>Hexapoda</taxon>
        <taxon>Insecta</taxon>
        <taxon>Pterygota</taxon>
        <taxon>Neoptera</taxon>
        <taxon>Endopterygota</taxon>
        <taxon>Coleoptera</taxon>
        <taxon>Polyphaga</taxon>
        <taxon>Scarabaeiformia</taxon>
        <taxon>Scarabaeidae</taxon>
        <taxon>Rutelinae</taxon>
        <taxon>Popillia</taxon>
    </lineage>
</organism>
<accession>A0AAW1KPU6</accession>
<dbReference type="AlphaFoldDB" id="A0AAW1KPU6"/>
<evidence type="ECO:0000313" key="2">
    <source>
        <dbReference type="Proteomes" id="UP001458880"/>
    </source>
</evidence>
<keyword evidence="2" id="KW-1185">Reference proteome</keyword>
<reference evidence="1 2" key="1">
    <citation type="journal article" date="2024" name="BMC Genomics">
        <title>De novo assembly and annotation of Popillia japonica's genome with initial clues to its potential as an invasive pest.</title>
        <authorList>
            <person name="Cucini C."/>
            <person name="Boschi S."/>
            <person name="Funari R."/>
            <person name="Cardaioli E."/>
            <person name="Iannotti N."/>
            <person name="Marturano G."/>
            <person name="Paoli F."/>
            <person name="Bruttini M."/>
            <person name="Carapelli A."/>
            <person name="Frati F."/>
            <person name="Nardi F."/>
        </authorList>
    </citation>
    <scope>NUCLEOTIDE SEQUENCE [LARGE SCALE GENOMIC DNA]</scope>
    <source>
        <strain evidence="1">DMR45628</strain>
    </source>
</reference>
<protein>
    <recommendedName>
        <fullName evidence="3">C2H2-type domain-containing protein</fullName>
    </recommendedName>
</protein>
<evidence type="ECO:0008006" key="3">
    <source>
        <dbReference type="Google" id="ProtNLM"/>
    </source>
</evidence>
<proteinExistence type="predicted"/>
<comment type="caution">
    <text evidence="1">The sequence shown here is derived from an EMBL/GenBank/DDBJ whole genome shotgun (WGS) entry which is preliminary data.</text>
</comment>
<dbReference type="Proteomes" id="UP001458880">
    <property type="component" value="Unassembled WGS sequence"/>
</dbReference>
<evidence type="ECO:0000313" key="1">
    <source>
        <dbReference type="EMBL" id="KAK9721512.1"/>
    </source>
</evidence>
<dbReference type="EMBL" id="JASPKY010000198">
    <property type="protein sequence ID" value="KAK9721512.1"/>
    <property type="molecule type" value="Genomic_DNA"/>
</dbReference>
<sequence length="66" mass="7444">MAPKHLLQPLQGSFGIARHYKGEKPFSKHPGLEKDLLYSCPDCAFRSINKDIFNTHLLTVHKLTPG</sequence>
<name>A0AAW1KPU6_POPJA</name>
<gene>
    <name evidence="1" type="ORF">QE152_g21532</name>
</gene>